<dbReference type="GO" id="GO:0006633">
    <property type="term" value="P:fatty acid biosynthetic process"/>
    <property type="evidence" value="ECO:0007669"/>
    <property type="project" value="TreeGrafter"/>
</dbReference>
<comment type="similarity">
    <text evidence="1 2">Belongs to the short-chain dehydrogenases/reductases (SDR) family.</text>
</comment>
<dbReference type="Gene3D" id="3.40.50.720">
    <property type="entry name" value="NAD(P)-binding Rossmann-like Domain"/>
    <property type="match status" value="1"/>
</dbReference>
<dbReference type="Proteomes" id="UP000092839">
    <property type="component" value="Chromosome"/>
</dbReference>
<dbReference type="PRINTS" id="PR00080">
    <property type="entry name" value="SDRFAMILY"/>
</dbReference>
<dbReference type="RefSeq" id="WP_065726913.1">
    <property type="nucleotide sequence ID" value="NZ_CP016428.1"/>
</dbReference>
<evidence type="ECO:0000313" key="4">
    <source>
        <dbReference type="EMBL" id="ANV99618.1"/>
    </source>
</evidence>
<keyword evidence="5" id="KW-1185">Reference proteome</keyword>
<evidence type="ECO:0000313" key="5">
    <source>
        <dbReference type="Proteomes" id="UP000092839"/>
    </source>
</evidence>
<dbReference type="InterPro" id="IPR036291">
    <property type="entry name" value="NAD(P)-bd_dom_sf"/>
</dbReference>
<evidence type="ECO:0000259" key="3">
    <source>
        <dbReference type="SMART" id="SM00822"/>
    </source>
</evidence>
<dbReference type="PANTHER" id="PTHR42760:SF122">
    <property type="entry name" value="NAD(P)-BINDING PROTEIN"/>
    <property type="match status" value="1"/>
</dbReference>
<reference evidence="4 5" key="1">
    <citation type="submission" date="2016-07" db="EMBL/GenBank/DDBJ databases">
        <title>Complete genome sequence of Bradyrhizobium icense LMTR 13T, a potential inoculant strain isolated from lima bean (Phaseolus lunatus) in Peru.</title>
        <authorList>
            <person name="Ormeno-Orrillo E."/>
            <person name="Duran D."/>
            <person name="Rogel M.A."/>
            <person name="Rey L."/>
            <person name="Imperial J."/>
            <person name="Ruiz-Argueso T."/>
            <person name="Martinez-Romero E."/>
        </authorList>
    </citation>
    <scope>NUCLEOTIDE SEQUENCE [LARGE SCALE GENOMIC DNA]</scope>
    <source>
        <strain evidence="4 5">LMTR 13</strain>
    </source>
</reference>
<dbReference type="STRING" id="1274631.LMTR13_04925"/>
<dbReference type="GO" id="GO:0048038">
    <property type="term" value="F:quinone binding"/>
    <property type="evidence" value="ECO:0007669"/>
    <property type="project" value="TreeGrafter"/>
</dbReference>
<evidence type="ECO:0000256" key="1">
    <source>
        <dbReference type="ARBA" id="ARBA00006484"/>
    </source>
</evidence>
<dbReference type="Pfam" id="PF00106">
    <property type="entry name" value="adh_short"/>
    <property type="match status" value="1"/>
</dbReference>
<dbReference type="InterPro" id="IPR057326">
    <property type="entry name" value="KR_dom"/>
</dbReference>
<feature type="domain" description="Ketoreductase" evidence="3">
    <location>
        <begin position="5"/>
        <end position="199"/>
    </location>
</feature>
<dbReference type="InterPro" id="IPR002347">
    <property type="entry name" value="SDR_fam"/>
</dbReference>
<sequence>MTTARVVIVTGGTFGIGRAITLRLAALGHAVVGFGLEAPQISSTAAAAIPGLASELRERGLHADLMEADVSNPDGVSKVVATTLQRHGRIDALVNNAAIGPLGTVLDTDEATFDRIMAVNLKGPYLCSRAVLPHMIRMGGGAIVNVGSGAGWGKPNMAAYSASKGGVFALSAAMAYDFLHHRIRVNTVVPGGGGIVSGMSLGRVGGDPARLGQGAPGTAAGRPATGDDIANVIAFLISAEGEAISGTVIDVGCFAHQGGPVPAKPATIALQGEKA</sequence>
<name>A0A1B1UA15_9BRAD</name>
<dbReference type="PRINTS" id="PR00081">
    <property type="entry name" value="GDHRDH"/>
</dbReference>
<evidence type="ECO:0000256" key="2">
    <source>
        <dbReference type="RuleBase" id="RU000363"/>
    </source>
</evidence>
<accession>A0A1B1UA15</accession>
<protein>
    <submittedName>
        <fullName evidence="4">Short-chain dehydrogenase</fullName>
    </submittedName>
</protein>
<dbReference type="SUPFAM" id="SSF51735">
    <property type="entry name" value="NAD(P)-binding Rossmann-fold domains"/>
    <property type="match status" value="1"/>
</dbReference>
<gene>
    <name evidence="4" type="ORF">LMTR13_04925</name>
</gene>
<dbReference type="GO" id="GO:0016616">
    <property type="term" value="F:oxidoreductase activity, acting on the CH-OH group of donors, NAD or NADP as acceptor"/>
    <property type="evidence" value="ECO:0007669"/>
    <property type="project" value="TreeGrafter"/>
</dbReference>
<dbReference type="EMBL" id="CP016428">
    <property type="protein sequence ID" value="ANV99618.1"/>
    <property type="molecule type" value="Genomic_DNA"/>
</dbReference>
<dbReference type="OrthoDB" id="7157698at2"/>
<organism evidence="4 5">
    <name type="scientific">Bradyrhizobium icense</name>
    <dbReference type="NCBI Taxonomy" id="1274631"/>
    <lineage>
        <taxon>Bacteria</taxon>
        <taxon>Pseudomonadati</taxon>
        <taxon>Pseudomonadota</taxon>
        <taxon>Alphaproteobacteria</taxon>
        <taxon>Hyphomicrobiales</taxon>
        <taxon>Nitrobacteraceae</taxon>
        <taxon>Bradyrhizobium</taxon>
    </lineage>
</organism>
<dbReference type="CDD" id="cd05233">
    <property type="entry name" value="SDR_c"/>
    <property type="match status" value="1"/>
</dbReference>
<dbReference type="PANTHER" id="PTHR42760">
    <property type="entry name" value="SHORT-CHAIN DEHYDROGENASES/REDUCTASES FAMILY MEMBER"/>
    <property type="match status" value="1"/>
</dbReference>
<proteinExistence type="inferred from homology"/>
<dbReference type="FunFam" id="3.40.50.720:FF:000084">
    <property type="entry name" value="Short-chain dehydrogenase reductase"/>
    <property type="match status" value="1"/>
</dbReference>
<dbReference type="AlphaFoldDB" id="A0A1B1UA15"/>
<dbReference type="SMART" id="SM00822">
    <property type="entry name" value="PKS_KR"/>
    <property type="match status" value="1"/>
</dbReference>
<dbReference type="KEGG" id="bic:LMTR13_04925"/>